<gene>
    <name evidence="1" type="ORF">SCL_2414</name>
</gene>
<keyword evidence="2" id="KW-1185">Reference proteome</keyword>
<protein>
    <submittedName>
        <fullName evidence="1">Uncharacterized protein</fullName>
    </submittedName>
</protein>
<dbReference type="RefSeq" id="WP_096361401.1">
    <property type="nucleotide sequence ID" value="NZ_AP014879.1"/>
</dbReference>
<reference evidence="1 2" key="1">
    <citation type="submission" date="2015-05" db="EMBL/GenBank/DDBJ databases">
        <title>Complete genome sequence of a sulfur-oxidizing gammaproteobacterium strain HA5.</title>
        <authorList>
            <person name="Miura A."/>
            <person name="Kojima H."/>
            <person name="Fukui M."/>
        </authorList>
    </citation>
    <scope>NUCLEOTIDE SEQUENCE [LARGE SCALE GENOMIC DNA]</scope>
    <source>
        <strain evidence="1 2">HA5</strain>
    </source>
</reference>
<dbReference type="InParanoid" id="A0A1B4XIS4"/>
<proteinExistence type="predicted"/>
<dbReference type="AlphaFoldDB" id="A0A1B4XIS4"/>
<dbReference type="KEGG" id="slim:SCL_2414"/>
<sequence length="108" mass="11407">MKLPELMRAVGDVAQTGGTAAQCEGLAREAGRLADMVGWASGPIDPQGQLLERLATLQEDLDVRHAQSSDAGIAMLHDALTVLGRAIARHDEQLDPESAGEDEGEDFA</sequence>
<name>A0A1B4XIS4_9GAMM</name>
<dbReference type="Proteomes" id="UP000243180">
    <property type="component" value="Chromosome"/>
</dbReference>
<organism evidence="1 2">
    <name type="scientific">Sulfuricaulis limicola</name>
    <dbReference type="NCBI Taxonomy" id="1620215"/>
    <lineage>
        <taxon>Bacteria</taxon>
        <taxon>Pseudomonadati</taxon>
        <taxon>Pseudomonadota</taxon>
        <taxon>Gammaproteobacteria</taxon>
        <taxon>Acidiferrobacterales</taxon>
        <taxon>Acidiferrobacteraceae</taxon>
        <taxon>Sulfuricaulis</taxon>
    </lineage>
</organism>
<evidence type="ECO:0000313" key="2">
    <source>
        <dbReference type="Proteomes" id="UP000243180"/>
    </source>
</evidence>
<evidence type="ECO:0000313" key="1">
    <source>
        <dbReference type="EMBL" id="BAV34691.1"/>
    </source>
</evidence>
<dbReference type="EMBL" id="AP014879">
    <property type="protein sequence ID" value="BAV34691.1"/>
    <property type="molecule type" value="Genomic_DNA"/>
</dbReference>
<accession>A0A1B4XIS4</accession>